<dbReference type="EMBL" id="QJVJ01000013">
    <property type="protein sequence ID" value="PYI51286.1"/>
    <property type="molecule type" value="Genomic_DNA"/>
</dbReference>
<evidence type="ECO:0000259" key="8">
    <source>
        <dbReference type="PROSITE" id="PS50928"/>
    </source>
</evidence>
<feature type="domain" description="ABC transmembrane type-1" evidence="8">
    <location>
        <begin position="83"/>
        <end position="296"/>
    </location>
</feature>
<feature type="transmembrane region" description="Helical" evidence="7">
    <location>
        <begin position="21"/>
        <end position="42"/>
    </location>
</feature>
<dbReference type="OrthoDB" id="5174895at2"/>
<evidence type="ECO:0000256" key="5">
    <source>
        <dbReference type="ARBA" id="ARBA00022989"/>
    </source>
</evidence>
<feature type="transmembrane region" description="Helical" evidence="7">
    <location>
        <begin position="222"/>
        <end position="241"/>
    </location>
</feature>
<feature type="transmembrane region" description="Helical" evidence="7">
    <location>
        <begin position="274"/>
        <end position="297"/>
    </location>
</feature>
<sequence length="307" mass="33869">MSGLVEAGTGRLPRRQRHRPPLYYPILFAVPALIVYLVFFFYPTVLGFYYSFTDWNATGAEVRFVGVAQFAEVVRNPDFANALKNTFLYAAITTIGKNVIPLGLAVLLTMGMRSRNALRAVYFSPAILNIVAVGLIFQGLLNPHTGFVNNVLRSLNLDFLALGWIGDPSLSIYSACLMEIWRASGITMAIYIAGIQNIPSDYYEAAAIDGASAWSKFIHVTLPLLMPAVTINVLLSVIYGARMFEGIYFLTQGGPGNSSEVLMTLVYKYMGQGLYGYSTALNLILVLLIVAISMPLLSYMQKREAER</sequence>
<keyword evidence="3" id="KW-1003">Cell membrane</keyword>
<dbReference type="Pfam" id="PF00528">
    <property type="entry name" value="BPD_transp_1"/>
    <property type="match status" value="1"/>
</dbReference>
<evidence type="ECO:0000256" key="3">
    <source>
        <dbReference type="ARBA" id="ARBA00022475"/>
    </source>
</evidence>
<evidence type="ECO:0000313" key="10">
    <source>
        <dbReference type="Proteomes" id="UP000247476"/>
    </source>
</evidence>
<evidence type="ECO:0000256" key="2">
    <source>
        <dbReference type="ARBA" id="ARBA00022448"/>
    </source>
</evidence>
<keyword evidence="5 7" id="KW-1133">Transmembrane helix</keyword>
<dbReference type="PROSITE" id="PS50928">
    <property type="entry name" value="ABC_TM1"/>
    <property type="match status" value="1"/>
</dbReference>
<reference evidence="9 10" key="1">
    <citation type="submission" date="2018-05" db="EMBL/GenBank/DDBJ databases">
        <title>Paenibacillus flagellatus sp. nov., isolated from selenium mineral soil.</title>
        <authorList>
            <person name="Dai X."/>
        </authorList>
    </citation>
    <scope>NUCLEOTIDE SEQUENCE [LARGE SCALE GENOMIC DNA]</scope>
    <source>
        <strain evidence="9 10">DXL2</strain>
    </source>
</reference>
<evidence type="ECO:0000256" key="6">
    <source>
        <dbReference type="ARBA" id="ARBA00023136"/>
    </source>
</evidence>
<comment type="subcellular location">
    <subcellularLocation>
        <location evidence="1 7">Cell membrane</location>
        <topology evidence="1 7">Multi-pass membrane protein</topology>
    </subcellularLocation>
</comment>
<dbReference type="Proteomes" id="UP000247476">
    <property type="component" value="Unassembled WGS sequence"/>
</dbReference>
<feature type="transmembrane region" description="Helical" evidence="7">
    <location>
        <begin position="87"/>
        <end position="108"/>
    </location>
</feature>
<gene>
    <name evidence="9" type="ORF">DLM86_24975</name>
</gene>
<keyword evidence="10" id="KW-1185">Reference proteome</keyword>
<evidence type="ECO:0000256" key="7">
    <source>
        <dbReference type="RuleBase" id="RU363032"/>
    </source>
</evidence>
<keyword evidence="6 7" id="KW-0472">Membrane</keyword>
<dbReference type="RefSeq" id="WP_110842799.1">
    <property type="nucleotide sequence ID" value="NZ_QJVJ01000013.1"/>
</dbReference>
<dbReference type="CDD" id="cd06261">
    <property type="entry name" value="TM_PBP2"/>
    <property type="match status" value="1"/>
</dbReference>
<name>A0A2V5KR62_9BACL</name>
<keyword evidence="4 7" id="KW-0812">Transmembrane</keyword>
<dbReference type="InterPro" id="IPR051393">
    <property type="entry name" value="ABC_transporter_permease"/>
</dbReference>
<dbReference type="PANTHER" id="PTHR30193:SF37">
    <property type="entry name" value="INNER MEMBRANE ABC TRANSPORTER PERMEASE PROTEIN YCJO"/>
    <property type="match status" value="1"/>
</dbReference>
<keyword evidence="2 7" id="KW-0813">Transport</keyword>
<evidence type="ECO:0000256" key="1">
    <source>
        <dbReference type="ARBA" id="ARBA00004651"/>
    </source>
</evidence>
<dbReference type="GO" id="GO:0005886">
    <property type="term" value="C:plasma membrane"/>
    <property type="evidence" value="ECO:0007669"/>
    <property type="project" value="UniProtKB-SubCell"/>
</dbReference>
<feature type="transmembrane region" description="Helical" evidence="7">
    <location>
        <begin position="120"/>
        <end position="141"/>
    </location>
</feature>
<dbReference type="InterPro" id="IPR000515">
    <property type="entry name" value="MetI-like"/>
</dbReference>
<evidence type="ECO:0000256" key="4">
    <source>
        <dbReference type="ARBA" id="ARBA00022692"/>
    </source>
</evidence>
<dbReference type="SUPFAM" id="SSF161098">
    <property type="entry name" value="MetI-like"/>
    <property type="match status" value="1"/>
</dbReference>
<dbReference type="Gene3D" id="1.10.3720.10">
    <property type="entry name" value="MetI-like"/>
    <property type="match status" value="1"/>
</dbReference>
<dbReference type="InterPro" id="IPR035906">
    <property type="entry name" value="MetI-like_sf"/>
</dbReference>
<comment type="caution">
    <text evidence="9">The sequence shown here is derived from an EMBL/GenBank/DDBJ whole genome shotgun (WGS) entry which is preliminary data.</text>
</comment>
<evidence type="ECO:0000313" key="9">
    <source>
        <dbReference type="EMBL" id="PYI51286.1"/>
    </source>
</evidence>
<organism evidence="9 10">
    <name type="scientific">Paenibacillus flagellatus</name>
    <dbReference type="NCBI Taxonomy" id="2211139"/>
    <lineage>
        <taxon>Bacteria</taxon>
        <taxon>Bacillati</taxon>
        <taxon>Bacillota</taxon>
        <taxon>Bacilli</taxon>
        <taxon>Bacillales</taxon>
        <taxon>Paenibacillaceae</taxon>
        <taxon>Paenibacillus</taxon>
    </lineage>
</organism>
<comment type="similarity">
    <text evidence="7">Belongs to the binding-protein-dependent transport system permease family.</text>
</comment>
<proteinExistence type="inferred from homology"/>
<accession>A0A2V5KR62</accession>
<dbReference type="AlphaFoldDB" id="A0A2V5KR62"/>
<dbReference type="PANTHER" id="PTHR30193">
    <property type="entry name" value="ABC TRANSPORTER PERMEASE PROTEIN"/>
    <property type="match status" value="1"/>
</dbReference>
<dbReference type="GO" id="GO:0055085">
    <property type="term" value="P:transmembrane transport"/>
    <property type="evidence" value="ECO:0007669"/>
    <property type="project" value="InterPro"/>
</dbReference>
<protein>
    <submittedName>
        <fullName evidence="9">Sugar ABC transporter permease</fullName>
    </submittedName>
</protein>